<dbReference type="FunFam" id="1.20.5.170:FF:000125">
    <property type="entry name" value="LAS1-like, ribosome biogenesis factor"/>
    <property type="match status" value="1"/>
</dbReference>
<feature type="chain" id="PRO_5019753521" description="BZIP domain-containing protein" evidence="3">
    <location>
        <begin position="21"/>
        <end position="991"/>
    </location>
</feature>
<dbReference type="GO" id="GO:0030687">
    <property type="term" value="C:preribosome, large subunit precursor"/>
    <property type="evidence" value="ECO:0007669"/>
    <property type="project" value="TreeGrafter"/>
</dbReference>
<dbReference type="CDD" id="cd14706">
    <property type="entry name" value="bZIP_CREBZF"/>
    <property type="match status" value="1"/>
</dbReference>
<comment type="caution">
    <text evidence="6">The sequence shown here is derived from an EMBL/GenBank/DDBJ whole genome shotgun (WGS) entry which is preliminary data.</text>
</comment>
<feature type="domain" description="BZIP" evidence="5">
    <location>
        <begin position="924"/>
        <end position="974"/>
    </location>
</feature>
<name>A0A484D8V8_PERFV</name>
<dbReference type="Pfam" id="PF00170">
    <property type="entry name" value="bZIP_1"/>
    <property type="match status" value="1"/>
</dbReference>
<feature type="repeat" description="TNFR-Cys" evidence="1">
    <location>
        <begin position="57"/>
        <end position="99"/>
    </location>
</feature>
<evidence type="ECO:0000256" key="2">
    <source>
        <dbReference type="SAM" id="MobiDB-lite"/>
    </source>
</evidence>
<evidence type="ECO:0008006" key="8">
    <source>
        <dbReference type="Google" id="ProtNLM"/>
    </source>
</evidence>
<dbReference type="PROSITE" id="PS50050">
    <property type="entry name" value="TNFR_NGFR_2"/>
    <property type="match status" value="1"/>
</dbReference>
<dbReference type="InterPro" id="IPR046347">
    <property type="entry name" value="bZIP_sf"/>
</dbReference>
<feature type="disulfide bond" evidence="1">
    <location>
        <begin position="58"/>
        <end position="73"/>
    </location>
</feature>
<feature type="region of interest" description="Disordered" evidence="2">
    <location>
        <begin position="891"/>
        <end position="918"/>
    </location>
</feature>
<dbReference type="GO" id="GO:0000470">
    <property type="term" value="P:maturation of LSU-rRNA"/>
    <property type="evidence" value="ECO:0007669"/>
    <property type="project" value="TreeGrafter"/>
</dbReference>
<dbReference type="InterPro" id="IPR007174">
    <property type="entry name" value="Las1"/>
</dbReference>
<evidence type="ECO:0000313" key="7">
    <source>
        <dbReference type="Proteomes" id="UP000295070"/>
    </source>
</evidence>
<dbReference type="Gene3D" id="2.10.50.10">
    <property type="entry name" value="Tumor Necrosis Factor Receptor, subunit A, domain 2"/>
    <property type="match status" value="3"/>
</dbReference>
<dbReference type="GO" id="GO:0000460">
    <property type="term" value="P:maturation of 5.8S rRNA"/>
    <property type="evidence" value="ECO:0007669"/>
    <property type="project" value="TreeGrafter"/>
</dbReference>
<dbReference type="AlphaFoldDB" id="A0A484D8V8"/>
<evidence type="ECO:0000259" key="5">
    <source>
        <dbReference type="PROSITE" id="PS50217"/>
    </source>
</evidence>
<dbReference type="InterPro" id="IPR004827">
    <property type="entry name" value="bZIP"/>
</dbReference>
<protein>
    <recommendedName>
        <fullName evidence="8">BZIP domain-containing protein</fullName>
    </recommendedName>
</protein>
<dbReference type="CDD" id="cd13405">
    <property type="entry name" value="TNFRSF14_teleost"/>
    <property type="match status" value="1"/>
</dbReference>
<gene>
    <name evidence="6" type="ORF">EPR50_G00080970</name>
</gene>
<comment type="caution">
    <text evidence="1">Lacks conserved residue(s) required for the propagation of feature annotation.</text>
</comment>
<keyword evidence="7" id="KW-1185">Reference proteome</keyword>
<dbReference type="SUPFAM" id="SSF57586">
    <property type="entry name" value="TNF receptor-like"/>
    <property type="match status" value="2"/>
</dbReference>
<dbReference type="SMART" id="SM00338">
    <property type="entry name" value="BRLZ"/>
    <property type="match status" value="1"/>
</dbReference>
<dbReference type="PROSITE" id="PS50217">
    <property type="entry name" value="BZIP"/>
    <property type="match status" value="1"/>
</dbReference>
<evidence type="ECO:0000259" key="4">
    <source>
        <dbReference type="PROSITE" id="PS50050"/>
    </source>
</evidence>
<evidence type="ECO:0000256" key="1">
    <source>
        <dbReference type="PROSITE-ProRule" id="PRU00206"/>
    </source>
</evidence>
<keyword evidence="1" id="KW-1015">Disulfide bond</keyword>
<dbReference type="EMBL" id="SCKG01000007">
    <property type="protein sequence ID" value="TDH10980.1"/>
    <property type="molecule type" value="Genomic_DNA"/>
</dbReference>
<feature type="compositionally biased region" description="Acidic residues" evidence="2">
    <location>
        <begin position="345"/>
        <end position="358"/>
    </location>
</feature>
<feature type="signal peptide" evidence="3">
    <location>
        <begin position="1"/>
        <end position="20"/>
    </location>
</feature>
<organism evidence="6 7">
    <name type="scientific">Perca flavescens</name>
    <name type="common">American yellow perch</name>
    <name type="synonym">Morone flavescens</name>
    <dbReference type="NCBI Taxonomy" id="8167"/>
    <lineage>
        <taxon>Eukaryota</taxon>
        <taxon>Metazoa</taxon>
        <taxon>Chordata</taxon>
        <taxon>Craniata</taxon>
        <taxon>Vertebrata</taxon>
        <taxon>Euteleostomi</taxon>
        <taxon>Actinopterygii</taxon>
        <taxon>Neopterygii</taxon>
        <taxon>Teleostei</taxon>
        <taxon>Neoteleostei</taxon>
        <taxon>Acanthomorphata</taxon>
        <taxon>Eupercaria</taxon>
        <taxon>Perciformes</taxon>
        <taxon>Percoidei</taxon>
        <taxon>Percidae</taxon>
        <taxon>Percinae</taxon>
        <taxon>Perca</taxon>
    </lineage>
</organism>
<reference evidence="6 7" key="1">
    <citation type="submission" date="2019-01" db="EMBL/GenBank/DDBJ databases">
        <title>A chromosome-scale genome assembly of the yellow perch, Perca flavescens.</title>
        <authorList>
            <person name="Feron R."/>
            <person name="Morvezen R."/>
            <person name="Bestin A."/>
            <person name="Haffray P."/>
            <person name="Klopp C."/>
            <person name="Zahm M."/>
            <person name="Cabau C."/>
            <person name="Roques C."/>
            <person name="Donnadieu C."/>
            <person name="Bouchez O."/>
            <person name="Christie M."/>
            <person name="Larson W."/>
            <person name="Guiguen Y."/>
        </authorList>
    </citation>
    <scope>NUCLEOTIDE SEQUENCE [LARGE SCALE GENOMIC DNA]</scope>
    <source>
        <strain evidence="6">YP-PL-M2</strain>
        <tissue evidence="6">Blood</tissue>
    </source>
</reference>
<dbReference type="SUPFAM" id="SSF57959">
    <property type="entry name" value="Leucine zipper domain"/>
    <property type="match status" value="1"/>
</dbReference>
<dbReference type="PANTHER" id="PTHR15002:SF0">
    <property type="entry name" value="RIBOSOMAL BIOGENESIS PROTEIN LAS1L"/>
    <property type="match status" value="1"/>
</dbReference>
<dbReference type="Proteomes" id="UP000295070">
    <property type="component" value="Chromosome 7"/>
</dbReference>
<feature type="domain" description="TNFR-Cys" evidence="4">
    <location>
        <begin position="57"/>
        <end position="99"/>
    </location>
</feature>
<dbReference type="GO" id="GO:0003700">
    <property type="term" value="F:DNA-binding transcription factor activity"/>
    <property type="evidence" value="ECO:0007669"/>
    <property type="project" value="InterPro"/>
</dbReference>
<feature type="region of interest" description="Disordered" evidence="2">
    <location>
        <begin position="970"/>
        <end position="991"/>
    </location>
</feature>
<accession>A0A484D8V8</accession>
<dbReference type="PANTHER" id="PTHR15002">
    <property type="entry name" value="RIBOSOMAL BIOGENESIS PROTEIN LAS1L"/>
    <property type="match status" value="1"/>
</dbReference>
<dbReference type="GO" id="GO:0004519">
    <property type="term" value="F:endonuclease activity"/>
    <property type="evidence" value="ECO:0007669"/>
    <property type="project" value="InterPro"/>
</dbReference>
<feature type="region of interest" description="Disordered" evidence="2">
    <location>
        <begin position="631"/>
        <end position="651"/>
    </location>
</feature>
<dbReference type="Pfam" id="PF00020">
    <property type="entry name" value="TNFR_c6"/>
    <property type="match status" value="1"/>
</dbReference>
<dbReference type="Pfam" id="PF04031">
    <property type="entry name" value="Las1"/>
    <property type="match status" value="1"/>
</dbReference>
<dbReference type="Gene3D" id="1.20.5.170">
    <property type="match status" value="1"/>
</dbReference>
<evidence type="ECO:0000313" key="6">
    <source>
        <dbReference type="EMBL" id="TDH10980.1"/>
    </source>
</evidence>
<dbReference type="PROSITE" id="PS00652">
    <property type="entry name" value="TNFR_NGFR_1"/>
    <property type="match status" value="2"/>
</dbReference>
<dbReference type="STRING" id="8167.A0A484D8V8"/>
<dbReference type="GO" id="GO:0090730">
    <property type="term" value="C:Las1 complex"/>
    <property type="evidence" value="ECO:0007669"/>
    <property type="project" value="InterPro"/>
</dbReference>
<dbReference type="InterPro" id="IPR001368">
    <property type="entry name" value="TNFR/NGFR_Cys_rich_reg"/>
</dbReference>
<dbReference type="SMART" id="SM00208">
    <property type="entry name" value="TNFR"/>
    <property type="match status" value="4"/>
</dbReference>
<feature type="region of interest" description="Disordered" evidence="2">
    <location>
        <begin position="340"/>
        <end position="361"/>
    </location>
</feature>
<sequence length="991" mass="112352">MHSTLVVLGYVAAFMTPGLGCLPKEYATRDGQCCPMCHEGTIVRRDCTPQSSTRCTSCVNGTFMNKPNGLSSCIPCVVCDQGHGLFVKQECTATTNTVCDVSSGYFCKELMDDTGCSLARKHTHCTPGERIKEHGTRKTDTVCQQCQPGYFSKDGVNCTEWTICLDIQVQSRPYTSCAVKMKKKSSEKKRHVVAWANKAEWDQVLEYLYSKDSALQRYALQRISAWRGRYANSTPVAVDCTADLVRCQVLDRSGQLDGDDLVLLYGAGLVRFVNLITERQQGRTARPLRRLAGKLNIPEWVVDLRHDFTHRKLPTLKWCRKGCKVVLEWLQQEYWSRQLGGGPNEDWESESDGEDEESDLKRQGDELLARQKEMEAYKNARELLISFEKEQYQAFDGIPEDKEKNLWPAPFADMSWLLGEIKQFALQSSNLLVDVLLEDGFLVPTVEQLETLGCDTSDNASPTEPRLAQTFLRFWLPLLKMLNSPAFIHLLLEKLFGELKVLAKEQNNHRAFYLSGWIAELIHCNGNKFEFHFETKGQKKARMKDRIFVNRIQLRWQQLLSACLDAPCISTPHLLQLILDDMEHPLPLETRQRLFQLCSIYTQSSHSECDTSPAQKQQPIYTLESLHEKLQHSRRRPTVVAERSDSSQEYSLADAHAEKARLLRGSPWQLCSDKVLWKNYPLGKVPGQSDDPSCLMVENYSTMTVFDQPVELESNATHNVPGAPRLRRSSLFFVSQSPSVHRAIVFSFSSCTRLNKDSVTSTVSSCDAVAGIFFLLHLFFKHDGEESKVVFWTAYLPHCQTTMITRRRGRVVNNAEVHSQEVEVVDAVETVEDLPCPYERFPADDINTAGIELDDLFGIEDLKWTLERDATSSLFDIELADLGVCGAKDQDSEIDVSTASSPERMSSDSKMNNRKNQSSHMINKNAIAARLNRLRKKEYVDSLEKKVGILSSENNVLKQENSQLTKRVEELEDETRGPTRTTMTMPYPGSV</sequence>
<evidence type="ECO:0000256" key="3">
    <source>
        <dbReference type="SAM" id="SignalP"/>
    </source>
</evidence>
<proteinExistence type="predicted"/>
<feature type="compositionally biased region" description="Low complexity" evidence="2">
    <location>
        <begin position="978"/>
        <end position="991"/>
    </location>
</feature>
<feature type="compositionally biased region" description="Polar residues" evidence="2">
    <location>
        <begin position="895"/>
        <end position="918"/>
    </location>
</feature>
<keyword evidence="3" id="KW-0732">Signal</keyword>